<dbReference type="SUPFAM" id="SSF56672">
    <property type="entry name" value="DNA/RNA polymerases"/>
    <property type="match status" value="1"/>
</dbReference>
<dbReference type="Pfam" id="PF00078">
    <property type="entry name" value="RVT_1"/>
    <property type="match status" value="1"/>
</dbReference>
<evidence type="ECO:0000313" key="4">
    <source>
        <dbReference type="Proteomes" id="UP001620645"/>
    </source>
</evidence>
<comment type="caution">
    <text evidence="3">The sequence shown here is derived from an EMBL/GenBank/DDBJ whole genome shotgun (WGS) entry which is preliminary data.</text>
</comment>
<feature type="region of interest" description="Disordered" evidence="1">
    <location>
        <begin position="1"/>
        <end position="39"/>
    </location>
</feature>
<feature type="compositionally biased region" description="Polar residues" evidence="1">
    <location>
        <begin position="1"/>
        <end position="14"/>
    </location>
</feature>
<evidence type="ECO:0000313" key="3">
    <source>
        <dbReference type="EMBL" id="KAL3074816.1"/>
    </source>
</evidence>
<evidence type="ECO:0000256" key="1">
    <source>
        <dbReference type="SAM" id="MobiDB-lite"/>
    </source>
</evidence>
<sequence>MYMARSSPSLSNKWASLRRTHVDPGCPSKEGPGPSLDLSDVKIQPARLAHDTVAELSQRTVPCGTDDHGVIDSDQIVTIHAEESRSSLFEDHAPIDLGATRITRKQLRNAARDVVPSRKRGAPSTPSRKEQDMVPGEEGPAPTDASTQPHTETEPEPTLDPLSLVQLVRPQLGRAMGWAAEEMELGNVVMDVMLKREFNREVRRVERTPPDQMYKRGAGPPLPQKLEPERVAKLEQLIAARVERGISKGQDWFLELNVAVCAAAMVLSRRERVETLADRLHINDSATLSEVSRRRAKAERKLRCAQKRPWMNRRIRLLGLWAQSSQANVRDYELRKFKNQLSATRPTDRTSVGTSSLVQMFSSALRKTKMGKAPGPDGIRAAWWGVFRRIAPYVATWVVRVLQGAEPVANWTCNGITVLLPRSNDNADPSNYRPITCLNTCYKLLTAVIAQVTASYVDALGGLPRQQVALRKGVWGTSVSLMIDALTVADAGKAKCPLGVCWFDFKKAFDSVPHNLIRWILGVIGLPAVTLSVISSVMNKWGTRLKIGGKVLRKTIPVRTGVFQGDTLSPLLFCLSVWPISFALDQLPQYQFRCTNHLQLGFSVGHVFYMDDLKCYCPNNEVLTAVIQQVQKSSSALGLTIHHKKSAWLDHDGNGNSQAVLGVPVLVGTYKYLGMHERFMIVSKDSLESVRGKFMGRLKTLWTSKLTFGQAMLGTKSICMPVVRYVMQNLFLPKAEFNKTRMLLRQWDSQIRDLLDECKIRQVFRSKTELYVSRPEGGWGFPSLEDALEEEVVAKLSILVARQETEPLFQVCASTEGLGSRGEIARSHTATERDHSSPPQVKRMLIGEMVLRREAERLSRWRSKVKPGCGMTGGAWRDAPGIDVHLSNSLAIRANTVILRGNGGGFTKGTLLDCRGCGKTGETRRHIVSACSLGRQKGAASRRHDNVCQTLVRAICHKLKIEPPSSANFPHVVVLEGGGAKMWIDFPFVVPHKIRHTRPDIVVLFEWNGVRRLSIIEVAVSDVANMLTQHDRKRHRYAQLRAKFMAQKVDVIPIIIGTTGETLDGEFERIRKGLPMLSKPQLLRLWSEIQRAVILGSYRILVEHLALPEGV</sequence>
<dbReference type="PANTHER" id="PTHR35450">
    <property type="entry name" value="REVERSE TRANSCRIPTASE DOMAIN-CONTAINING PROTEIN"/>
    <property type="match status" value="1"/>
</dbReference>
<evidence type="ECO:0000259" key="2">
    <source>
        <dbReference type="PROSITE" id="PS50878"/>
    </source>
</evidence>
<protein>
    <recommendedName>
        <fullName evidence="2">Reverse transcriptase domain-containing protein</fullName>
    </recommendedName>
</protein>
<feature type="domain" description="Reverse transcriptase" evidence="2">
    <location>
        <begin position="401"/>
        <end position="665"/>
    </location>
</feature>
<dbReference type="AlphaFoldDB" id="A0ABD2IBI6"/>
<organism evidence="3 4">
    <name type="scientific">Heterodera schachtii</name>
    <name type="common">Sugarbeet cyst nematode worm</name>
    <name type="synonym">Tylenchus schachtii</name>
    <dbReference type="NCBI Taxonomy" id="97005"/>
    <lineage>
        <taxon>Eukaryota</taxon>
        <taxon>Metazoa</taxon>
        <taxon>Ecdysozoa</taxon>
        <taxon>Nematoda</taxon>
        <taxon>Chromadorea</taxon>
        <taxon>Rhabditida</taxon>
        <taxon>Tylenchina</taxon>
        <taxon>Tylenchomorpha</taxon>
        <taxon>Tylenchoidea</taxon>
        <taxon>Heteroderidae</taxon>
        <taxon>Heteroderinae</taxon>
        <taxon>Heterodera</taxon>
    </lineage>
</organism>
<dbReference type="Proteomes" id="UP001620645">
    <property type="component" value="Unassembled WGS sequence"/>
</dbReference>
<accession>A0ABD2IBI6</accession>
<keyword evidence="4" id="KW-1185">Reference proteome</keyword>
<feature type="region of interest" description="Disordered" evidence="1">
    <location>
        <begin position="107"/>
        <end position="163"/>
    </location>
</feature>
<dbReference type="PROSITE" id="PS50878">
    <property type="entry name" value="RT_POL"/>
    <property type="match status" value="1"/>
</dbReference>
<name>A0ABD2IBI6_HETSC</name>
<dbReference type="InterPro" id="IPR000477">
    <property type="entry name" value="RT_dom"/>
</dbReference>
<dbReference type="InterPro" id="IPR043502">
    <property type="entry name" value="DNA/RNA_pol_sf"/>
</dbReference>
<dbReference type="CDD" id="cd01650">
    <property type="entry name" value="RT_nLTR_like"/>
    <property type="match status" value="1"/>
</dbReference>
<gene>
    <name evidence="3" type="ORF">niasHS_014261</name>
</gene>
<dbReference type="EMBL" id="JBICCN010000356">
    <property type="protein sequence ID" value="KAL3074816.1"/>
    <property type="molecule type" value="Genomic_DNA"/>
</dbReference>
<proteinExistence type="predicted"/>
<reference evidence="3 4" key="1">
    <citation type="submission" date="2024-10" db="EMBL/GenBank/DDBJ databases">
        <authorList>
            <person name="Kim D."/>
        </authorList>
    </citation>
    <scope>NUCLEOTIDE SEQUENCE [LARGE SCALE GENOMIC DNA]</scope>
    <source>
        <strain evidence="3">Taebaek</strain>
    </source>
</reference>
<dbReference type="PANTHER" id="PTHR35450:SF2">
    <property type="entry name" value="REVERSE TRANSCRIPTASE DOMAIN-CONTAINING PROTEIN"/>
    <property type="match status" value="1"/>
</dbReference>